<dbReference type="SMART" id="SM00670">
    <property type="entry name" value="PINc"/>
    <property type="match status" value="1"/>
</dbReference>
<sequence length="133" mass="15452">MEKAIIDTNVIIYDYVEDSEYHKKAEELLDSLNKWIIPAIVIHELVWFLKDMKLEDKINDVFAYVRNEKAEVVCDSVNNIVDSLEILIREKLPLADYKDMIILSHAIREKLPLVTFDKKLSKIAKKYGVSVVS</sequence>
<evidence type="ECO:0000313" key="4">
    <source>
        <dbReference type="Proteomes" id="UP000427373"/>
    </source>
</evidence>
<dbReference type="KEGG" id="soh:D1869_04800"/>
<evidence type="ECO:0000313" key="2">
    <source>
        <dbReference type="EMBL" id="MBB5254911.1"/>
    </source>
</evidence>
<dbReference type="GeneID" id="95642999"/>
<dbReference type="Gene3D" id="3.40.50.1010">
    <property type="entry name" value="5'-nuclease"/>
    <property type="match status" value="1"/>
</dbReference>
<dbReference type="PANTHER" id="PTHR39664">
    <property type="match status" value="1"/>
</dbReference>
<evidence type="ECO:0000313" key="3">
    <source>
        <dbReference type="EMBL" id="QGR16589.1"/>
    </source>
</evidence>
<dbReference type="InterPro" id="IPR029060">
    <property type="entry name" value="PIN-like_dom_sf"/>
</dbReference>
<reference evidence="3 4" key="1">
    <citation type="submission" date="2019-10" db="EMBL/GenBank/DDBJ databases">
        <title>Genome Sequences from Six Type Strain Members of the Archaeal Family Sulfolobaceae: Acidianus ambivalens, Acidianus infernus, Metallosphaera prunae, Stygiolobus azoricus, Sulfolobus metallicus, and Sulfurisphaera ohwakuensis.</title>
        <authorList>
            <person name="Counts J.A."/>
            <person name="Kelly R.M."/>
        </authorList>
    </citation>
    <scope>NUCLEOTIDE SEQUENCE [LARGE SCALE GENOMIC DNA]</scope>
    <source>
        <strain evidence="3 4">TA-1</strain>
    </source>
</reference>
<keyword evidence="4" id="KW-1185">Reference proteome</keyword>
<evidence type="ECO:0000259" key="1">
    <source>
        <dbReference type="SMART" id="SM00670"/>
    </source>
</evidence>
<evidence type="ECO:0000313" key="5">
    <source>
        <dbReference type="Proteomes" id="UP000582213"/>
    </source>
</evidence>
<organism evidence="3 4">
    <name type="scientific">Sulfurisphaera ohwakuensis</name>
    <dbReference type="NCBI Taxonomy" id="69656"/>
    <lineage>
        <taxon>Archaea</taxon>
        <taxon>Thermoproteota</taxon>
        <taxon>Thermoprotei</taxon>
        <taxon>Sulfolobales</taxon>
        <taxon>Sulfolobaceae</taxon>
        <taxon>Sulfurisphaera</taxon>
    </lineage>
</organism>
<dbReference type="InterPro" id="IPR002716">
    <property type="entry name" value="PIN_dom"/>
</dbReference>
<dbReference type="CDD" id="cd18684">
    <property type="entry name" value="PIN_VapC-like"/>
    <property type="match status" value="1"/>
</dbReference>
<accession>A0A650CFP4</accession>
<dbReference type="AlphaFoldDB" id="A0A650CFP4"/>
<gene>
    <name evidence="3" type="ORF">D1869_04800</name>
    <name evidence="2" type="ORF">HNQ62_002685</name>
</gene>
<proteinExistence type="predicted"/>
<dbReference type="EMBL" id="CP045484">
    <property type="protein sequence ID" value="QGR16589.1"/>
    <property type="molecule type" value="Genomic_DNA"/>
</dbReference>
<feature type="domain" description="PIN" evidence="1">
    <location>
        <begin position="2"/>
        <end position="122"/>
    </location>
</feature>
<reference evidence="2 5" key="2">
    <citation type="submission" date="2020-08" db="EMBL/GenBank/DDBJ databases">
        <title>Genomic Encyclopedia of Type Strains, Phase IV (KMG-IV): sequencing the most valuable type-strain genomes for metagenomic binning, comparative biology and taxonomic classification.</title>
        <authorList>
            <person name="Goeker M."/>
        </authorList>
    </citation>
    <scope>NUCLEOTIDE SEQUENCE [LARGE SCALE GENOMIC DNA]</scope>
    <source>
        <strain evidence="2 5">DSM 12421</strain>
    </source>
</reference>
<dbReference type="Proteomes" id="UP000427373">
    <property type="component" value="Chromosome"/>
</dbReference>
<dbReference type="PANTHER" id="PTHR39664:SF2">
    <property type="entry name" value="NUCLEIC ACID-BINDING PROTEIN, CONTAINING PIN DOMAIN-RELATED"/>
    <property type="match status" value="1"/>
</dbReference>
<dbReference type="OrthoDB" id="90145at2157"/>
<name>A0A650CFP4_SULOH</name>
<protein>
    <submittedName>
        <fullName evidence="3">PIN domain-containing protein</fullName>
    </submittedName>
</protein>
<dbReference type="EMBL" id="JACHFY010000030">
    <property type="protein sequence ID" value="MBB5254911.1"/>
    <property type="molecule type" value="Genomic_DNA"/>
</dbReference>
<dbReference type="RefSeq" id="WP_156014146.1">
    <property type="nucleotide sequence ID" value="NZ_AP031374.1"/>
</dbReference>
<dbReference type="Pfam" id="PF01850">
    <property type="entry name" value="PIN"/>
    <property type="match status" value="1"/>
</dbReference>
<dbReference type="Proteomes" id="UP000582213">
    <property type="component" value="Unassembled WGS sequence"/>
</dbReference>
<dbReference type="SUPFAM" id="SSF88723">
    <property type="entry name" value="PIN domain-like"/>
    <property type="match status" value="1"/>
</dbReference>